<dbReference type="Pfam" id="PF07177">
    <property type="entry name" value="Neuralized"/>
    <property type="match status" value="1"/>
</dbReference>
<accession>A0A9P0MWK1</accession>
<dbReference type="Gene3D" id="2.60.120.920">
    <property type="match status" value="1"/>
</dbReference>
<dbReference type="EMBL" id="OV725082">
    <property type="protein sequence ID" value="CAH1405102.1"/>
    <property type="molecule type" value="Genomic_DNA"/>
</dbReference>
<dbReference type="PROSITE" id="PS51065">
    <property type="entry name" value="NHR"/>
    <property type="match status" value="1"/>
</dbReference>
<feature type="domain" description="NHR" evidence="1">
    <location>
        <begin position="7"/>
        <end position="193"/>
    </location>
</feature>
<reference evidence="2" key="1">
    <citation type="submission" date="2022-01" db="EMBL/GenBank/DDBJ databases">
        <authorList>
            <person name="King R."/>
        </authorList>
    </citation>
    <scope>NUCLEOTIDE SEQUENCE</scope>
</reference>
<evidence type="ECO:0000313" key="2">
    <source>
        <dbReference type="EMBL" id="CAH1405102.1"/>
    </source>
</evidence>
<gene>
    <name evidence="2" type="ORF">NEZAVI_LOCUS13386</name>
</gene>
<keyword evidence="3" id="KW-1185">Reference proteome</keyword>
<dbReference type="PANTHER" id="PTHR12429:SF8">
    <property type="entry name" value="NEURALIZED-LIKE PROTEIN 2"/>
    <property type="match status" value="1"/>
</dbReference>
<name>A0A9P0MWK1_NEZVI</name>
<dbReference type="SMART" id="SM00588">
    <property type="entry name" value="NEUZ"/>
    <property type="match status" value="1"/>
</dbReference>
<sequence>MSQLKNVIRFHQCHGQNIDLFEDRTVALRSRGFADALVFSERPLRPGEIFAVDIESKERGWNGHLRLGLTTFIPSQEAVLPKYSLPDLTNSHPSWIFAVSKRFMFEPLLNDCPEDTPTIPETVLKPKTFVRHVTDNGSRLAIMYLNAGKFAQMYFISNGDEVKICAERIPSHDPLYAVVDVYGKTRQVRLVQISSVRTLLEASRDAIISSLNQTKNGVKQLVDDVCLPVHLKQYLLSHS</sequence>
<dbReference type="AlphaFoldDB" id="A0A9P0MWK1"/>
<dbReference type="CDD" id="cd12887">
    <property type="entry name" value="SPRY_NHR_like"/>
    <property type="match status" value="1"/>
</dbReference>
<dbReference type="Proteomes" id="UP001152798">
    <property type="component" value="Chromosome 6"/>
</dbReference>
<dbReference type="InterPro" id="IPR043136">
    <property type="entry name" value="B30.2/SPRY_sf"/>
</dbReference>
<evidence type="ECO:0000313" key="3">
    <source>
        <dbReference type="Proteomes" id="UP001152798"/>
    </source>
</evidence>
<proteinExistence type="predicted"/>
<evidence type="ECO:0000259" key="1">
    <source>
        <dbReference type="PROSITE" id="PS51065"/>
    </source>
</evidence>
<dbReference type="GO" id="GO:0061630">
    <property type="term" value="F:ubiquitin protein ligase activity"/>
    <property type="evidence" value="ECO:0007669"/>
    <property type="project" value="TreeGrafter"/>
</dbReference>
<dbReference type="InterPro" id="IPR006573">
    <property type="entry name" value="NHR_dom"/>
</dbReference>
<organism evidence="2 3">
    <name type="scientific">Nezara viridula</name>
    <name type="common">Southern green stink bug</name>
    <name type="synonym">Cimex viridulus</name>
    <dbReference type="NCBI Taxonomy" id="85310"/>
    <lineage>
        <taxon>Eukaryota</taxon>
        <taxon>Metazoa</taxon>
        <taxon>Ecdysozoa</taxon>
        <taxon>Arthropoda</taxon>
        <taxon>Hexapoda</taxon>
        <taxon>Insecta</taxon>
        <taxon>Pterygota</taxon>
        <taxon>Neoptera</taxon>
        <taxon>Paraneoptera</taxon>
        <taxon>Hemiptera</taxon>
        <taxon>Heteroptera</taxon>
        <taxon>Panheteroptera</taxon>
        <taxon>Pentatomomorpha</taxon>
        <taxon>Pentatomoidea</taxon>
        <taxon>Pentatomidae</taxon>
        <taxon>Pentatominae</taxon>
        <taxon>Nezara</taxon>
    </lineage>
</organism>
<dbReference type="OrthoDB" id="10059069at2759"/>
<protein>
    <recommendedName>
        <fullName evidence="1">NHR domain-containing protein</fullName>
    </recommendedName>
</protein>
<dbReference type="InterPro" id="IPR037962">
    <property type="entry name" value="Neuralized"/>
</dbReference>
<dbReference type="PANTHER" id="PTHR12429">
    <property type="entry name" value="NEURALIZED"/>
    <property type="match status" value="1"/>
</dbReference>